<comment type="caution">
    <text evidence="3">The sequence shown here is derived from an EMBL/GenBank/DDBJ whole genome shotgun (WGS) entry which is preliminary data.</text>
</comment>
<keyword evidence="4" id="KW-1185">Reference proteome</keyword>
<gene>
    <name evidence="3" type="ORF">HGRIS_006467</name>
</gene>
<accession>A0ABR3K311</accession>
<evidence type="ECO:0000313" key="3">
    <source>
        <dbReference type="EMBL" id="KAL0961528.1"/>
    </source>
</evidence>
<protein>
    <submittedName>
        <fullName evidence="3">Uncharacterized protein</fullName>
    </submittedName>
</protein>
<name>A0ABR3K311_9AGAR</name>
<feature type="region of interest" description="Disordered" evidence="1">
    <location>
        <begin position="47"/>
        <end position="112"/>
    </location>
</feature>
<sequence length="158" mass="17267">MNSAFNLILLLSALCYSYAAPAALHSDALGSNEQHGAALEPRIWIGQPPRLQDLPPKPAPEHDAQQLEPRIWIGQPPRLRPHPDSDAVQPESTTPSPAAPAPAPDTRKPVNDMTKLIKGLWLGRRADSEPVPANREAPTGTEVLDKLIKDSYLGRWRA</sequence>
<feature type="signal peptide" evidence="2">
    <location>
        <begin position="1"/>
        <end position="19"/>
    </location>
</feature>
<proteinExistence type="predicted"/>
<keyword evidence="2" id="KW-0732">Signal</keyword>
<evidence type="ECO:0000256" key="1">
    <source>
        <dbReference type="SAM" id="MobiDB-lite"/>
    </source>
</evidence>
<feature type="chain" id="PRO_5045949138" evidence="2">
    <location>
        <begin position="20"/>
        <end position="158"/>
    </location>
</feature>
<evidence type="ECO:0000256" key="2">
    <source>
        <dbReference type="SAM" id="SignalP"/>
    </source>
</evidence>
<dbReference type="EMBL" id="JASNQZ010000001">
    <property type="protein sequence ID" value="KAL0961528.1"/>
    <property type="molecule type" value="Genomic_DNA"/>
</dbReference>
<evidence type="ECO:0000313" key="4">
    <source>
        <dbReference type="Proteomes" id="UP001556367"/>
    </source>
</evidence>
<reference evidence="4" key="1">
    <citation type="submission" date="2024-06" db="EMBL/GenBank/DDBJ databases">
        <title>Multi-omics analyses provide insights into the biosynthesis of the anticancer antibiotic pleurotin in Hohenbuehelia grisea.</title>
        <authorList>
            <person name="Weaver J.A."/>
            <person name="Alberti F."/>
        </authorList>
    </citation>
    <scope>NUCLEOTIDE SEQUENCE [LARGE SCALE GENOMIC DNA]</scope>
    <source>
        <strain evidence="4">T-177</strain>
    </source>
</reference>
<dbReference type="Proteomes" id="UP001556367">
    <property type="component" value="Unassembled WGS sequence"/>
</dbReference>
<organism evidence="3 4">
    <name type="scientific">Hohenbuehelia grisea</name>
    <dbReference type="NCBI Taxonomy" id="104357"/>
    <lineage>
        <taxon>Eukaryota</taxon>
        <taxon>Fungi</taxon>
        <taxon>Dikarya</taxon>
        <taxon>Basidiomycota</taxon>
        <taxon>Agaricomycotina</taxon>
        <taxon>Agaricomycetes</taxon>
        <taxon>Agaricomycetidae</taxon>
        <taxon>Agaricales</taxon>
        <taxon>Pleurotineae</taxon>
        <taxon>Pleurotaceae</taxon>
        <taxon>Hohenbuehelia</taxon>
    </lineage>
</organism>